<dbReference type="Pfam" id="PF14111">
    <property type="entry name" value="DUF4283"/>
    <property type="match status" value="1"/>
</dbReference>
<reference evidence="3" key="1">
    <citation type="submission" date="2018-02" db="EMBL/GenBank/DDBJ databases">
        <authorList>
            <person name="Cohen D.B."/>
            <person name="Kent A.D."/>
        </authorList>
    </citation>
    <scope>NUCLEOTIDE SEQUENCE</scope>
</reference>
<dbReference type="PROSITE" id="PS50158">
    <property type="entry name" value="ZF_CCHC"/>
    <property type="match status" value="1"/>
</dbReference>
<dbReference type="EMBL" id="OIVN01001435">
    <property type="protein sequence ID" value="SPC93891.1"/>
    <property type="molecule type" value="Genomic_DNA"/>
</dbReference>
<keyword evidence="1" id="KW-0863">Zinc-finger</keyword>
<organism evidence="3">
    <name type="scientific">Fagus sylvatica</name>
    <name type="common">Beechnut</name>
    <dbReference type="NCBI Taxonomy" id="28930"/>
    <lineage>
        <taxon>Eukaryota</taxon>
        <taxon>Viridiplantae</taxon>
        <taxon>Streptophyta</taxon>
        <taxon>Embryophyta</taxon>
        <taxon>Tracheophyta</taxon>
        <taxon>Spermatophyta</taxon>
        <taxon>Magnoliopsida</taxon>
        <taxon>eudicotyledons</taxon>
        <taxon>Gunneridae</taxon>
        <taxon>Pentapetalae</taxon>
        <taxon>rosids</taxon>
        <taxon>fabids</taxon>
        <taxon>Fagales</taxon>
        <taxon>Fagaceae</taxon>
        <taxon>Fagus</taxon>
    </lineage>
</organism>
<dbReference type="Pfam" id="PF00078">
    <property type="entry name" value="RVT_1"/>
    <property type="match status" value="1"/>
</dbReference>
<dbReference type="InterPro" id="IPR036691">
    <property type="entry name" value="Endo/exonu/phosph_ase_sf"/>
</dbReference>
<keyword evidence="1" id="KW-0479">Metal-binding</keyword>
<dbReference type="AlphaFoldDB" id="A0A2N9G3Y0"/>
<evidence type="ECO:0000256" key="1">
    <source>
        <dbReference type="PROSITE-ProRule" id="PRU00047"/>
    </source>
</evidence>
<keyword evidence="1" id="KW-0862">Zinc</keyword>
<dbReference type="SUPFAM" id="SSF56219">
    <property type="entry name" value="DNase I-like"/>
    <property type="match status" value="1"/>
</dbReference>
<protein>
    <recommendedName>
        <fullName evidence="2">CCHC-type domain-containing protein</fullName>
    </recommendedName>
</protein>
<dbReference type="InterPro" id="IPR025558">
    <property type="entry name" value="DUF4283"/>
</dbReference>
<evidence type="ECO:0000259" key="2">
    <source>
        <dbReference type="PROSITE" id="PS50158"/>
    </source>
</evidence>
<name>A0A2N9G3Y0_FAGSY</name>
<dbReference type="GO" id="GO:0008270">
    <property type="term" value="F:zinc ion binding"/>
    <property type="evidence" value="ECO:0007669"/>
    <property type="project" value="UniProtKB-KW"/>
</dbReference>
<evidence type="ECO:0000313" key="3">
    <source>
        <dbReference type="EMBL" id="SPC93891.1"/>
    </source>
</evidence>
<proteinExistence type="predicted"/>
<dbReference type="PANTHER" id="PTHR33116">
    <property type="entry name" value="REVERSE TRANSCRIPTASE ZINC-BINDING DOMAIN-CONTAINING PROTEIN-RELATED-RELATED"/>
    <property type="match status" value="1"/>
</dbReference>
<dbReference type="GO" id="GO:0003676">
    <property type="term" value="F:nucleic acid binding"/>
    <property type="evidence" value="ECO:0007669"/>
    <property type="project" value="InterPro"/>
</dbReference>
<dbReference type="Pfam" id="PF13966">
    <property type="entry name" value="zf-RVT"/>
    <property type="match status" value="1"/>
</dbReference>
<dbReference type="InterPro" id="IPR001878">
    <property type="entry name" value="Znf_CCHC"/>
</dbReference>
<dbReference type="InterPro" id="IPR025836">
    <property type="entry name" value="Zn_knuckle_CX2CX4HX4C"/>
</dbReference>
<accession>A0A2N9G3Y0</accession>
<dbReference type="PANTHER" id="PTHR33116:SF86">
    <property type="entry name" value="REVERSE TRANSCRIPTASE DOMAIN-CONTAINING PROTEIN"/>
    <property type="match status" value="1"/>
</dbReference>
<dbReference type="InterPro" id="IPR026960">
    <property type="entry name" value="RVT-Znf"/>
</dbReference>
<gene>
    <name evidence="3" type="ORF">FSB_LOCUS21773</name>
</gene>
<feature type="domain" description="CCHC-type" evidence="2">
    <location>
        <begin position="55"/>
        <end position="68"/>
    </location>
</feature>
<sequence>MECNVFLFMFENPSDLKKVFRKRPWTLRGAHLVLKKWAPDLLGVGFKYEKLPDVCYNCGVIWHLAKNCGVPPTTLSNQFGVRFLAFGDWLSAIKDVVPPQIYEKNCYAAQVDLDSDGHTDARNRILVTCPSAFPNPSNDNTILAHSTCPKTIDSIISGPNNNMSLGKAIVVSELVANNGRSAATSQDVLTQQVLGGEWCSAVDLGFSSNKFNWCNRRWGKGCIRERLDRSIASTEWRVLFPKTVLYHLGAIRSDHAPLLLDTNPCDFFSPRPFRFEAAWVRDPSCSEVISKSWMKPFAGCPSVKLCKKQNATKSALKAWNRNVFGLCQSHISELTQLIVEIQGKEMSVSNAQKEAKLQGELNEWLARYDTIWKQKSREIWLRDGDRNTKLFHLSTIIRRRHNAINAIRNDAGGWILDKKEIDLKAPGPDGLPPLFYKKFWPTVSSNVINAVQDFFVEWTMLKELNSTFIVLIPNTQNPTSVNHYRPISLCNVMYKAITKILVKGGFVAIKVDLQKAYDRINWGFLKPVLSQLGFSPTFVNWILQCVSTVSTSVLVNGGRNESFNPSRGLHQGDPLSPYLFILCQKINREKSRVIFSKLVTHEVKRWVKEEMQVKKLPLDAFYLGTPMFFSRNRTRDYKYLIDRIDSKLMGWRCKALSWAGRCTLIKSVALALPTYYFSTDDVPISVCNKMDSTIRRFWWNPKKDKGNYLAWKSWDSLCRPKDEGGLDFRKSKAFNQALLAKIDWWVVVDRDSICVRALHSKYKVDEDWLGSEPRKNASHLWRTIEKLCPIIKMSACFLVGDGLSIDMWKDPWVPWLEGFTPKSLHANDPNTPIRVSNLFYASNRSWKTNVLQQLVDQHSLAAILKIPIPMHAPQDKLIWTLSPSGCFSVKSAISSYLAPSNPLTHLNSIWHQLWKLKLHERLKVFMWQLGSNSISTKLVLAQRIGSGDTMCPLCNLEEESYSHIFLKCQAVQPIWFGMNWGIHPNSFTASSSLEFLELVINPPICTDPRITPKSLRAQTSIQFALTLESIWLLRNQVVHNDGKLNHLAIVENLEARVLEHWFILNPLLGVVARTMNPPSWFVPPSNVLKLNVDAALKDGVATLAVVVRNDMGHVINGWAKKVETTDLRLLLRLLHCFGLWKLR</sequence>
<dbReference type="Pfam" id="PF14392">
    <property type="entry name" value="zf-CCHC_4"/>
    <property type="match status" value="1"/>
</dbReference>
<dbReference type="InterPro" id="IPR000477">
    <property type="entry name" value="RT_dom"/>
</dbReference>